<reference evidence="8 9" key="1">
    <citation type="submission" date="2019-03" db="EMBL/GenBank/DDBJ databases">
        <title>Sequencing the genomes of 1000 actinobacteria strains.</title>
        <authorList>
            <person name="Klenk H.-P."/>
        </authorList>
    </citation>
    <scope>NUCLEOTIDE SEQUENCE [LARGE SCALE GENOMIC DNA]</scope>
    <source>
        <strain evidence="8 9">DSM 18936</strain>
    </source>
</reference>
<dbReference type="InterPro" id="IPR019931">
    <property type="entry name" value="LPXTG_anchor"/>
</dbReference>
<keyword evidence="9" id="KW-1185">Reference proteome</keyword>
<evidence type="ECO:0000259" key="7">
    <source>
        <dbReference type="PROSITE" id="PS50847"/>
    </source>
</evidence>
<keyword evidence="3 6" id="KW-0732">Signal</keyword>
<evidence type="ECO:0000256" key="2">
    <source>
        <dbReference type="ARBA" id="ARBA00022525"/>
    </source>
</evidence>
<feature type="chain" id="PRO_5020512365" evidence="6">
    <location>
        <begin position="27"/>
        <end position="456"/>
    </location>
</feature>
<keyword evidence="4" id="KW-0572">Peptidoglycan-anchor</keyword>
<keyword evidence="5" id="KW-0472">Membrane</keyword>
<keyword evidence="5" id="KW-1133">Transmembrane helix</keyword>
<gene>
    <name evidence="8" type="ORF">BDK89_4084</name>
</gene>
<dbReference type="AlphaFoldDB" id="A0A4R7I6N8"/>
<dbReference type="NCBIfam" id="TIGR01167">
    <property type="entry name" value="LPXTG_anchor"/>
    <property type="match status" value="1"/>
</dbReference>
<feature type="domain" description="Gram-positive cocci surface proteins LPxTG" evidence="7">
    <location>
        <begin position="423"/>
        <end position="456"/>
    </location>
</feature>
<evidence type="ECO:0000313" key="9">
    <source>
        <dbReference type="Proteomes" id="UP000294558"/>
    </source>
</evidence>
<evidence type="ECO:0000256" key="1">
    <source>
        <dbReference type="ARBA" id="ARBA00022512"/>
    </source>
</evidence>
<feature type="transmembrane region" description="Helical" evidence="5">
    <location>
        <begin position="433"/>
        <end position="452"/>
    </location>
</feature>
<sequence>MKRVLTIVGAIAVAAGSIGLSTTADAGIGTPVAPVRVIVNAAGSQASNVAAYPPSFIVDGGVTITPSCTPDGPVDNGFSSSIEYTCALAAGSSYELVLPDPPTPFEVARLCQPSGDATIDLTVDPTTTIEGGYFCVAAVIAPTIVLDKILPGSETGPLAETDFTLEVFPSAGGEAVGSDTDPSPDVCEEVADIDTLCGYVEVDPGTYVVGEEAEYGYFPLLVDCASDYFGSDDGGPIIIDPPPERIDSTDAEVTVTPVTDDVFSYFAGCSIGNIYVESQLDVFKTVTNDDGGTATPDDWTVELFDDEGAMVTSVACAADGTCLSDTFPIGQYTVGEVGPDGYDSTVSRTVTTETFPVEALPDEDATFDLDILTQVDITIASDDQPTTTTTTTTIADSTTTVGPTTTAGLQTTTTAFDAGAGTLPATGSSQRNASMALLAFGFVLFGAAAILATRRR</sequence>
<dbReference type="Pfam" id="PF19403">
    <property type="entry name" value="SpaA_2"/>
    <property type="match status" value="1"/>
</dbReference>
<dbReference type="InterPro" id="IPR045826">
    <property type="entry name" value="SpaA_PFL_dom_2"/>
</dbReference>
<feature type="signal peptide" evidence="6">
    <location>
        <begin position="1"/>
        <end position="26"/>
    </location>
</feature>
<accession>A0A4R7I6N8</accession>
<evidence type="ECO:0000256" key="4">
    <source>
        <dbReference type="ARBA" id="ARBA00023088"/>
    </source>
</evidence>
<evidence type="ECO:0000313" key="8">
    <source>
        <dbReference type="EMBL" id="TDT18463.1"/>
    </source>
</evidence>
<name>A0A4R7I6N8_9ACTN</name>
<keyword evidence="1" id="KW-0134">Cell wall</keyword>
<dbReference type="Proteomes" id="UP000294558">
    <property type="component" value="Unassembled WGS sequence"/>
</dbReference>
<dbReference type="OrthoDB" id="5113267at2"/>
<keyword evidence="5" id="KW-0812">Transmembrane</keyword>
<dbReference type="RefSeq" id="WP_133870676.1">
    <property type="nucleotide sequence ID" value="NZ_SOAU01000001.1"/>
</dbReference>
<dbReference type="EMBL" id="SOAU01000001">
    <property type="protein sequence ID" value="TDT18463.1"/>
    <property type="molecule type" value="Genomic_DNA"/>
</dbReference>
<evidence type="ECO:0000256" key="3">
    <source>
        <dbReference type="ARBA" id="ARBA00022729"/>
    </source>
</evidence>
<evidence type="ECO:0000256" key="6">
    <source>
        <dbReference type="SAM" id="SignalP"/>
    </source>
</evidence>
<proteinExistence type="predicted"/>
<dbReference type="PROSITE" id="PS50847">
    <property type="entry name" value="GRAM_POS_ANCHORING"/>
    <property type="match status" value="1"/>
</dbReference>
<protein>
    <submittedName>
        <fullName evidence="8">LPXTG-motif cell wall-anchored protein</fullName>
    </submittedName>
</protein>
<comment type="caution">
    <text evidence="8">The sequence shown here is derived from an EMBL/GenBank/DDBJ whole genome shotgun (WGS) entry which is preliminary data.</text>
</comment>
<keyword evidence="2" id="KW-0964">Secreted</keyword>
<evidence type="ECO:0000256" key="5">
    <source>
        <dbReference type="SAM" id="Phobius"/>
    </source>
</evidence>
<organism evidence="8 9">
    <name type="scientific">Ilumatobacter fluminis</name>
    <dbReference type="NCBI Taxonomy" id="467091"/>
    <lineage>
        <taxon>Bacteria</taxon>
        <taxon>Bacillati</taxon>
        <taxon>Actinomycetota</taxon>
        <taxon>Acidimicrobiia</taxon>
        <taxon>Acidimicrobiales</taxon>
        <taxon>Ilumatobacteraceae</taxon>
        <taxon>Ilumatobacter</taxon>
    </lineage>
</organism>